<dbReference type="EMBL" id="PUIA01000037">
    <property type="protein sequence ID" value="PQO31237.1"/>
    <property type="molecule type" value="Genomic_DNA"/>
</dbReference>
<sequence>MSRSTIPLIHPIYLDVPMLVSFAAATQGGLSFGAEVTSETATSKSDDVKIAGKFGISNLFSSLFEASVDAEAASSRSEDGKEMRRESKSHTEASIAILLYDHLKRSEGYIFTPASAEDFADIEPGALVEITGTLEKNAIDWVIDFIDAVSILSGLDPSQTPPPQSGRNKGGNRPAPKSQDHQLIHMREMMDKDRQRTPISNAVVRCSQPEGLNAVVTLRTANLRDLTLSELHKNTVRVIGKVTRTITDGETMSAFENYGFALLKPDILRGMFTELSKADEMVADFTDVEVRGPAVQILPLMVFV</sequence>
<evidence type="ECO:0000256" key="1">
    <source>
        <dbReference type="SAM" id="MobiDB-lite"/>
    </source>
</evidence>
<dbReference type="OrthoDB" id="4578291at2"/>
<proteinExistence type="predicted"/>
<comment type="caution">
    <text evidence="2">The sequence shown here is derived from an EMBL/GenBank/DDBJ whole genome shotgun (WGS) entry which is preliminary data.</text>
</comment>
<dbReference type="Proteomes" id="UP000240009">
    <property type="component" value="Unassembled WGS sequence"/>
</dbReference>
<evidence type="ECO:0000313" key="3">
    <source>
        <dbReference type="Proteomes" id="UP000240009"/>
    </source>
</evidence>
<dbReference type="AlphaFoldDB" id="A0A2S8FGF8"/>
<gene>
    <name evidence="2" type="ORF">C5Y96_12900</name>
</gene>
<dbReference type="RefSeq" id="WP_105353874.1">
    <property type="nucleotide sequence ID" value="NZ_PUIA01000037.1"/>
</dbReference>
<name>A0A2S8FGF8_9BACT</name>
<feature type="region of interest" description="Disordered" evidence="1">
    <location>
        <begin position="154"/>
        <end position="181"/>
    </location>
</feature>
<reference evidence="2 3" key="1">
    <citation type="submission" date="2018-02" db="EMBL/GenBank/DDBJ databases">
        <title>Comparative genomes isolates from brazilian mangrove.</title>
        <authorList>
            <person name="Araujo J.E."/>
            <person name="Taketani R.G."/>
            <person name="Silva M.C.P."/>
            <person name="Loureco M.V."/>
            <person name="Andreote F.D."/>
        </authorList>
    </citation>
    <scope>NUCLEOTIDE SEQUENCE [LARGE SCALE GENOMIC DNA]</scope>
    <source>
        <strain evidence="2 3">HEX-2 MGV</strain>
    </source>
</reference>
<dbReference type="InterPro" id="IPR045633">
    <property type="entry name" value="DUF6414"/>
</dbReference>
<protein>
    <submittedName>
        <fullName evidence="2">Uncharacterized protein</fullName>
    </submittedName>
</protein>
<dbReference type="Pfam" id="PF19952">
    <property type="entry name" value="DUF6414"/>
    <property type="match status" value="1"/>
</dbReference>
<accession>A0A2S8FGF8</accession>
<organism evidence="2 3">
    <name type="scientific">Blastopirellula marina</name>
    <dbReference type="NCBI Taxonomy" id="124"/>
    <lineage>
        <taxon>Bacteria</taxon>
        <taxon>Pseudomonadati</taxon>
        <taxon>Planctomycetota</taxon>
        <taxon>Planctomycetia</taxon>
        <taxon>Pirellulales</taxon>
        <taxon>Pirellulaceae</taxon>
        <taxon>Blastopirellula</taxon>
    </lineage>
</organism>
<evidence type="ECO:0000313" key="2">
    <source>
        <dbReference type="EMBL" id="PQO31237.1"/>
    </source>
</evidence>